<evidence type="ECO:0000313" key="1">
    <source>
        <dbReference type="EMBL" id="MPC44131.1"/>
    </source>
</evidence>
<dbReference type="Proteomes" id="UP000324222">
    <property type="component" value="Unassembled WGS sequence"/>
</dbReference>
<name>A0A5B7FAA3_PORTR</name>
<accession>A0A5B7FAA3</accession>
<dbReference type="AlphaFoldDB" id="A0A5B7FAA3"/>
<sequence>MRQQIMTPITHLTSSHLQPRLDLLISVAKGIHALYLSCKGGQVNKPFPLSALLSVAKTRIHVTLPIRLETALQVERDNLKGHTEEI</sequence>
<gene>
    <name evidence="1" type="ORF">E2C01_037795</name>
</gene>
<dbReference type="EMBL" id="VSRR010006139">
    <property type="protein sequence ID" value="MPC44131.1"/>
    <property type="molecule type" value="Genomic_DNA"/>
</dbReference>
<reference evidence="1 2" key="1">
    <citation type="submission" date="2019-05" db="EMBL/GenBank/DDBJ databases">
        <title>Another draft genome of Portunus trituberculatus and its Hox gene families provides insights of decapod evolution.</title>
        <authorList>
            <person name="Jeong J.-H."/>
            <person name="Song I."/>
            <person name="Kim S."/>
            <person name="Choi T."/>
            <person name="Kim D."/>
            <person name="Ryu S."/>
            <person name="Kim W."/>
        </authorList>
    </citation>
    <scope>NUCLEOTIDE SEQUENCE [LARGE SCALE GENOMIC DNA]</scope>
    <source>
        <tissue evidence="1">Muscle</tissue>
    </source>
</reference>
<proteinExistence type="predicted"/>
<comment type="caution">
    <text evidence="1">The sequence shown here is derived from an EMBL/GenBank/DDBJ whole genome shotgun (WGS) entry which is preliminary data.</text>
</comment>
<evidence type="ECO:0000313" key="2">
    <source>
        <dbReference type="Proteomes" id="UP000324222"/>
    </source>
</evidence>
<keyword evidence="2" id="KW-1185">Reference proteome</keyword>
<organism evidence="1 2">
    <name type="scientific">Portunus trituberculatus</name>
    <name type="common">Swimming crab</name>
    <name type="synonym">Neptunus trituberculatus</name>
    <dbReference type="NCBI Taxonomy" id="210409"/>
    <lineage>
        <taxon>Eukaryota</taxon>
        <taxon>Metazoa</taxon>
        <taxon>Ecdysozoa</taxon>
        <taxon>Arthropoda</taxon>
        <taxon>Crustacea</taxon>
        <taxon>Multicrustacea</taxon>
        <taxon>Malacostraca</taxon>
        <taxon>Eumalacostraca</taxon>
        <taxon>Eucarida</taxon>
        <taxon>Decapoda</taxon>
        <taxon>Pleocyemata</taxon>
        <taxon>Brachyura</taxon>
        <taxon>Eubrachyura</taxon>
        <taxon>Portunoidea</taxon>
        <taxon>Portunidae</taxon>
        <taxon>Portuninae</taxon>
        <taxon>Portunus</taxon>
    </lineage>
</organism>
<protein>
    <submittedName>
        <fullName evidence="1">Uncharacterized protein</fullName>
    </submittedName>
</protein>